<evidence type="ECO:0000256" key="4">
    <source>
        <dbReference type="ARBA" id="ARBA00022842"/>
    </source>
</evidence>
<dbReference type="InterPro" id="IPR023214">
    <property type="entry name" value="HAD_sf"/>
</dbReference>
<dbReference type="AlphaFoldDB" id="A0A803MKB4"/>
<keyword evidence="4 7" id="KW-0460">Magnesium</keyword>
<dbReference type="GO" id="GO:0016791">
    <property type="term" value="F:phosphatase activity"/>
    <property type="evidence" value="ECO:0007669"/>
    <property type="project" value="InterPro"/>
</dbReference>
<comment type="cofactor">
    <cofactor evidence="1 7">
        <name>Mg(2+)</name>
        <dbReference type="ChEBI" id="CHEBI:18420"/>
    </cofactor>
</comment>
<feature type="binding site" evidence="6">
    <location>
        <position position="95"/>
    </location>
    <ligand>
        <name>substrate</name>
    </ligand>
</feature>
<feature type="binding site" evidence="6">
    <location>
        <position position="20"/>
    </location>
    <ligand>
        <name>substrate</name>
    </ligand>
</feature>
<dbReference type="PANTHER" id="PTHR20889:SF19">
    <property type="entry name" value="THIAMINE PHOSPHATE PHOSPHATASE-LIKE PROTEIN"/>
    <property type="match status" value="1"/>
</dbReference>
<keyword evidence="9" id="KW-1185">Reference proteome</keyword>
<dbReference type="NCBIfam" id="TIGR01489">
    <property type="entry name" value="DKMTPPase-SF"/>
    <property type="match status" value="1"/>
</dbReference>
<feature type="binding site" evidence="7">
    <location>
        <position position="11"/>
    </location>
    <ligand>
        <name>Mg(2+)</name>
        <dbReference type="ChEBI" id="CHEBI:18420"/>
    </ligand>
</feature>
<evidence type="ECO:0000256" key="3">
    <source>
        <dbReference type="ARBA" id="ARBA00022801"/>
    </source>
</evidence>
<evidence type="ECO:0000256" key="1">
    <source>
        <dbReference type="ARBA" id="ARBA00001946"/>
    </source>
</evidence>
<dbReference type="Pfam" id="PF06888">
    <property type="entry name" value="Put_Phosphatase"/>
    <property type="match status" value="1"/>
</dbReference>
<sequence>MSKIVVIFDFDRTIIDEDSDRWVITNMGVTPLFNQLYSTLPWNSLMNRMMEELHIQGKTIEDIGDCLKQMPLHPKIISAIKSAHSMGCELWIVSDANQFYIKTILEQYHLLEFFKEVTTNPTFVDDEGRFRIMPYHDSKLLPHGCNLCPPHMCKGLILERIQTSAEENGKSTTIYIGDGGGDYCPSLKLRGNDHVMPRKNFPLWKRINSDPSLVKASVNDWSNGEELESTLIHLISTVGGNPSLCASTEFDLTSKVQSKPAATIELCHSL</sequence>
<reference evidence="8" key="1">
    <citation type="journal article" date="2017" name="Nature">
        <title>The genome of Chenopodium quinoa.</title>
        <authorList>
            <person name="Jarvis D.E."/>
            <person name="Ho Y.S."/>
            <person name="Lightfoot D.J."/>
            <person name="Schmoeckel S.M."/>
            <person name="Li B."/>
            <person name="Borm T.J.A."/>
            <person name="Ohyanagi H."/>
            <person name="Mineta K."/>
            <person name="Michell C.T."/>
            <person name="Saber N."/>
            <person name="Kharbatia N.M."/>
            <person name="Rupper R.R."/>
            <person name="Sharp A.R."/>
            <person name="Dally N."/>
            <person name="Boughton B.A."/>
            <person name="Woo Y.H."/>
            <person name="Gao G."/>
            <person name="Schijlen E.G.W.M."/>
            <person name="Guo X."/>
            <person name="Momin A.A."/>
            <person name="Negrao S."/>
            <person name="Al-Babili S."/>
            <person name="Gehring C."/>
            <person name="Roessner U."/>
            <person name="Jung C."/>
            <person name="Murphy K."/>
            <person name="Arold S.T."/>
            <person name="Gojobori T."/>
            <person name="van der Linden C.G."/>
            <person name="van Loo E.N."/>
            <person name="Jellen E.N."/>
            <person name="Maughan P.J."/>
            <person name="Tester M."/>
        </authorList>
    </citation>
    <scope>NUCLEOTIDE SEQUENCE [LARGE SCALE GENOMIC DNA]</scope>
    <source>
        <strain evidence="8">cv. PI 614886</strain>
    </source>
</reference>
<dbReference type="OrthoDB" id="10267182at2759"/>
<accession>A0A803MKB4</accession>
<proteinExistence type="predicted"/>
<dbReference type="Proteomes" id="UP000596660">
    <property type="component" value="Unplaced"/>
</dbReference>
<dbReference type="SUPFAM" id="SSF56784">
    <property type="entry name" value="HAD-like"/>
    <property type="match status" value="1"/>
</dbReference>
<feature type="binding site" evidence="7">
    <location>
        <position position="178"/>
    </location>
    <ligand>
        <name>Mg(2+)</name>
        <dbReference type="ChEBI" id="CHEBI:18420"/>
    </ligand>
</feature>
<dbReference type="OMA" id="ASQFECK"/>
<evidence type="ECO:0000256" key="6">
    <source>
        <dbReference type="PIRSR" id="PIRSR031051-2"/>
    </source>
</evidence>
<keyword evidence="3" id="KW-0378">Hydrolase</keyword>
<reference evidence="8" key="2">
    <citation type="submission" date="2021-03" db="UniProtKB">
        <authorList>
            <consortium name="EnsemblPlants"/>
        </authorList>
    </citation>
    <scope>IDENTIFICATION</scope>
</reference>
<feature type="active site" description="Proton donor" evidence="5">
    <location>
        <position position="11"/>
    </location>
</feature>
<dbReference type="PANTHER" id="PTHR20889">
    <property type="entry name" value="PHOSPHATASE, ORPHAN 1, 2"/>
    <property type="match status" value="1"/>
</dbReference>
<dbReference type="EnsemblPlants" id="AUR62031255-RA">
    <property type="protein sequence ID" value="AUR62031255-RA:cds"/>
    <property type="gene ID" value="AUR62031255"/>
</dbReference>
<dbReference type="InterPro" id="IPR006384">
    <property type="entry name" value="HAD_hydro_PyrdxlP_Pase-like"/>
</dbReference>
<dbReference type="SMR" id="A0A803MKB4"/>
<feature type="binding site" evidence="7">
    <location>
        <position position="9"/>
    </location>
    <ligand>
        <name>Mg(2+)</name>
        <dbReference type="ChEBI" id="CHEBI:18420"/>
    </ligand>
</feature>
<dbReference type="InterPro" id="IPR036412">
    <property type="entry name" value="HAD-like_sf"/>
</dbReference>
<evidence type="ECO:0000313" key="9">
    <source>
        <dbReference type="Proteomes" id="UP000596660"/>
    </source>
</evidence>
<dbReference type="Gene3D" id="3.40.50.1000">
    <property type="entry name" value="HAD superfamily/HAD-like"/>
    <property type="match status" value="1"/>
</dbReference>
<dbReference type="GeneID" id="110716612"/>
<dbReference type="InterPro" id="IPR016965">
    <property type="entry name" value="Pase_PHOSPHO-typ"/>
</dbReference>
<evidence type="ECO:0000313" key="8">
    <source>
        <dbReference type="EnsemblPlants" id="AUR62031255-RA:cds"/>
    </source>
</evidence>
<name>A0A803MKB4_CHEQI</name>
<evidence type="ECO:0000256" key="5">
    <source>
        <dbReference type="PIRSR" id="PIRSR031051-1"/>
    </source>
</evidence>
<evidence type="ECO:0000256" key="2">
    <source>
        <dbReference type="ARBA" id="ARBA00022723"/>
    </source>
</evidence>
<evidence type="ECO:0000256" key="7">
    <source>
        <dbReference type="PIRSR" id="PIRSR031051-3"/>
    </source>
</evidence>
<feature type="active site" description="Nucleophile" evidence="5">
    <location>
        <position position="9"/>
    </location>
</feature>
<dbReference type="Gramene" id="AUR62031255-RA">
    <property type="protein sequence ID" value="AUR62031255-RA:cds"/>
    <property type="gene ID" value="AUR62031255"/>
</dbReference>
<dbReference type="GO" id="GO:0046872">
    <property type="term" value="F:metal ion binding"/>
    <property type="evidence" value="ECO:0007669"/>
    <property type="project" value="UniProtKB-KW"/>
</dbReference>
<protein>
    <submittedName>
        <fullName evidence="8">Uncharacterized protein</fullName>
    </submittedName>
</protein>
<organism evidence="8 9">
    <name type="scientific">Chenopodium quinoa</name>
    <name type="common">Quinoa</name>
    <dbReference type="NCBI Taxonomy" id="63459"/>
    <lineage>
        <taxon>Eukaryota</taxon>
        <taxon>Viridiplantae</taxon>
        <taxon>Streptophyta</taxon>
        <taxon>Embryophyta</taxon>
        <taxon>Tracheophyta</taxon>
        <taxon>Spermatophyta</taxon>
        <taxon>Magnoliopsida</taxon>
        <taxon>eudicotyledons</taxon>
        <taxon>Gunneridae</taxon>
        <taxon>Pentapetalae</taxon>
        <taxon>Caryophyllales</taxon>
        <taxon>Chenopodiaceae</taxon>
        <taxon>Chenopodioideae</taxon>
        <taxon>Atripliceae</taxon>
        <taxon>Chenopodium</taxon>
    </lineage>
</organism>
<dbReference type="PIRSF" id="PIRSF031051">
    <property type="entry name" value="PyrdxlP_Pase_PHOSPHO2"/>
    <property type="match status" value="1"/>
</dbReference>
<keyword evidence="2 7" id="KW-0479">Metal-binding</keyword>
<dbReference type="NCBIfam" id="TIGR01488">
    <property type="entry name" value="HAD-SF-IB"/>
    <property type="match status" value="1"/>
</dbReference>
<gene>
    <name evidence="8" type="primary">LOC110716612</name>
</gene>
<dbReference type="KEGG" id="cqi:110716612"/>
<dbReference type="RefSeq" id="XP_021750952.1">
    <property type="nucleotide sequence ID" value="XM_021895260.1"/>
</dbReference>